<evidence type="ECO:0000259" key="10">
    <source>
        <dbReference type="PROSITE" id="PS50156"/>
    </source>
</evidence>
<feature type="transmembrane region" description="Helical" evidence="9">
    <location>
        <begin position="589"/>
        <end position="606"/>
    </location>
</feature>
<comment type="subcellular location">
    <subcellularLocation>
        <location evidence="1">Endoplasmic reticulum</location>
    </subcellularLocation>
    <subcellularLocation>
        <location evidence="2">Golgi apparatus membrane</location>
    </subcellularLocation>
</comment>
<dbReference type="PANTHER" id="PTHR46378:SF1">
    <property type="entry name" value="STEROL REGULATORY ELEMENT-BINDING PROTEIN CLEAVAGE-ACTIVATING PROTEIN"/>
    <property type="match status" value="1"/>
</dbReference>
<feature type="transmembrane region" description="Helical" evidence="9">
    <location>
        <begin position="474"/>
        <end position="495"/>
    </location>
</feature>
<evidence type="ECO:0000256" key="8">
    <source>
        <dbReference type="SAM" id="MobiDB-lite"/>
    </source>
</evidence>
<feature type="compositionally biased region" description="Low complexity" evidence="8">
    <location>
        <begin position="1152"/>
        <end position="1167"/>
    </location>
</feature>
<evidence type="ECO:0000256" key="1">
    <source>
        <dbReference type="ARBA" id="ARBA00004240"/>
    </source>
</evidence>
<feature type="transmembrane region" description="Helical" evidence="9">
    <location>
        <begin position="430"/>
        <end position="454"/>
    </location>
</feature>
<evidence type="ECO:0000313" key="12">
    <source>
        <dbReference type="Proteomes" id="UP000311382"/>
    </source>
</evidence>
<feature type="compositionally biased region" description="Basic residues" evidence="8">
    <location>
        <begin position="7"/>
        <end position="21"/>
    </location>
</feature>
<comment type="caution">
    <text evidence="11">The sequence shown here is derived from an EMBL/GenBank/DDBJ whole genome shotgun (WGS) entry which is preliminary data.</text>
</comment>
<sequence>MAMPARRLAHRPHHKAPHRRPPPSTQSPKRCHAAAAAAYADAVARFLASLFSSFGAYLATHQTLSLMSTGLLICSLLSPAIILTFSPSGSIFDLSASAITRRGRGELVWELDALRREGLISTEEDVCWERVRTYYDRTGREGGGRRIRVEQVLVPVVGAGAGATAHRGTVTKGVLHRTMRVQRELERRLLRGDVPGNTCLRVGGAEGPEERCAVLSPVGWWQDEQALLRDDDVHRTLSGVAPGGPASALAGVPLTLSETFVGVGRDRQGTVKSAQQLVITFFLDDGPFPQSPSLPSPANLTRYEDSARDAATRAWRQAVHDVVDHKGWGSTPAPASLDPMGITTANKGPTRHVLLKFLPHLTVAAHPRRLENLIYGVGYLLVTLYVWRYIGKLRAHSKMGLLVTGVVELAASGVMSVSICWLMGWDLGLVPWNLLAFLVLTSGLDNMILVLRAIASTDVNLPVPQRMSVGLRTVGVEMTALLAVEELMALGLLWWVEISVMREWIRFGAVVLVVDYFLELTFFSTVLSIDIQRLELADLLVQNPAAQYQAVASSVSQSKADAATSPNRGTFRQSARSAWNVLRQRPAKTATVAFLWFINVILWAFYGSEHYLPAACSHTALSSDRPFLAPSLSPAVSRSLRLGRSAADPASSSYLDVPAGAGAAFWHLVNPTNATSVQVYLEPPVSVQFFTDDALAAPESLDLLSSSHSAYGHGHGYGAHESSFVTKAALVVLPIAVVMALLYLLLLYLLKDAELLQAHWGSEERLGGPERRRRMAQDRRNKGPGAGVEKVKALGTRHTGDVELVASGGDAIVSWAALEGSLQVSKGGRDELATAFAHDVAPAGEVVSLLALAVDPEGRFTAAATSRGRVLVFPLERGSTPLSSGPSTSAPSPVVALLAESATQPASPARSPDEPATLSAPAPPTNSISRGRTPEPPAPAAFYSLHRDGAVVRWECGAGVTSAVVVASSARAAAVGPKRWLVPAPSPEPGPHAPLLALALPGGVLQLVSLASESAGEVLFEQRVVDAQGAAVTALAVGVFPLGDAADTTRRERVVAIGASSGSVTFYTLAAPAARLGDPVELGSPVRQIRLVDAPTEQTCSTCGEALVDGFVALVSTRTTLRALRVFTPPTPATLEPCACNTADVVAVARSRSSSTGTGLGSSPTMSRTLSTGISSALNGASSGRRFSPRKKPLTPTRPVPFSLGDSPLRPRLPPPVPSGESGSSSGSGSPVHERTAPPFSTLAPPPPPLATSPQASPEPTPPPELRAQDASDLPAEAGAPAAATVLALRIAEVASVLVDERSGWDVLHAAGASRGASKVVGLRRRRLADSAEGSERERGWEVWSLSLGRAGVPFEEGFERGATALERMLGPRTAGDEEEEEDKAPERSPAGGDEARLNGDPRGARRASLTLRRRLPQALASNATTPTSSLRRPSTTPLPPTPSIRFSPSAVDAPDLPFSRARPVTPALSGTALTVGLGNQLVVLKAAAEPSELELRGQQGFFGLDLSRS</sequence>
<feature type="domain" description="SSD" evidence="10">
    <location>
        <begin position="371"/>
        <end position="529"/>
    </location>
</feature>
<feature type="region of interest" description="Disordered" evidence="8">
    <location>
        <begin position="1152"/>
        <end position="1269"/>
    </location>
</feature>
<dbReference type="Proteomes" id="UP000311382">
    <property type="component" value="Unassembled WGS sequence"/>
</dbReference>
<organism evidence="11 12">
    <name type="scientific">Rhodotorula diobovata</name>
    <dbReference type="NCBI Taxonomy" id="5288"/>
    <lineage>
        <taxon>Eukaryota</taxon>
        <taxon>Fungi</taxon>
        <taxon>Dikarya</taxon>
        <taxon>Basidiomycota</taxon>
        <taxon>Pucciniomycotina</taxon>
        <taxon>Microbotryomycetes</taxon>
        <taxon>Sporidiobolales</taxon>
        <taxon>Sporidiobolaceae</taxon>
        <taxon>Rhodotorula</taxon>
    </lineage>
</organism>
<protein>
    <submittedName>
        <fullName evidence="11">Proteophosphoglycan ppg4</fullName>
    </submittedName>
</protein>
<feature type="compositionally biased region" description="Pro residues" evidence="8">
    <location>
        <begin position="1244"/>
        <end position="1265"/>
    </location>
</feature>
<dbReference type="InterPro" id="IPR000731">
    <property type="entry name" value="SSD"/>
</dbReference>
<dbReference type="PROSITE" id="PS50156">
    <property type="entry name" value="SSD"/>
    <property type="match status" value="1"/>
</dbReference>
<dbReference type="InterPro" id="IPR053958">
    <property type="entry name" value="HMGCR/SNAP/NPC1-like_SSD"/>
</dbReference>
<feature type="transmembrane region" description="Helical" evidence="9">
    <location>
        <begin position="728"/>
        <end position="750"/>
    </location>
</feature>
<keyword evidence="3" id="KW-0853">WD repeat</keyword>
<evidence type="ECO:0000256" key="3">
    <source>
        <dbReference type="ARBA" id="ARBA00022574"/>
    </source>
</evidence>
<dbReference type="EMBL" id="SOZI01000024">
    <property type="protein sequence ID" value="TNY22524.1"/>
    <property type="molecule type" value="Genomic_DNA"/>
</dbReference>
<keyword evidence="6" id="KW-0333">Golgi apparatus</keyword>
<dbReference type="PANTHER" id="PTHR46378">
    <property type="entry name" value="STEROL REGULATORY ELEMENT-BINDING PROTEIN CLEAVAGE-ACTIVATING PROTEIN"/>
    <property type="match status" value="1"/>
</dbReference>
<feature type="compositionally biased region" description="Basic and acidic residues" evidence="8">
    <location>
        <begin position="1394"/>
        <end position="1404"/>
    </location>
</feature>
<feature type="transmembrane region" description="Helical" evidence="9">
    <location>
        <begin position="373"/>
        <end position="390"/>
    </location>
</feature>
<feature type="region of interest" description="Disordered" evidence="8">
    <location>
        <begin position="1372"/>
        <end position="1452"/>
    </location>
</feature>
<keyword evidence="4" id="KW-0677">Repeat</keyword>
<feature type="region of interest" description="Disordered" evidence="8">
    <location>
        <begin position="901"/>
        <end position="935"/>
    </location>
</feature>
<feature type="region of interest" description="Disordered" evidence="8">
    <location>
        <begin position="1"/>
        <end position="29"/>
    </location>
</feature>
<accession>A0A5C5G2F7</accession>
<dbReference type="GO" id="GO:0005789">
    <property type="term" value="C:endoplasmic reticulum membrane"/>
    <property type="evidence" value="ECO:0007669"/>
    <property type="project" value="InterPro"/>
</dbReference>
<evidence type="ECO:0000256" key="7">
    <source>
        <dbReference type="ARBA" id="ARBA00023136"/>
    </source>
</evidence>
<feature type="compositionally biased region" description="Low complexity" evidence="8">
    <location>
        <begin position="1425"/>
        <end position="1436"/>
    </location>
</feature>
<feature type="transmembrane region" description="Helical" evidence="9">
    <location>
        <begin position="402"/>
        <end position="424"/>
    </location>
</feature>
<feature type="transmembrane region" description="Helical" evidence="9">
    <location>
        <begin position="507"/>
        <end position="529"/>
    </location>
</feature>
<feature type="compositionally biased region" description="Polar residues" evidence="8">
    <location>
        <begin position="1168"/>
        <end position="1182"/>
    </location>
</feature>
<dbReference type="GO" id="GO:0032934">
    <property type="term" value="F:sterol binding"/>
    <property type="evidence" value="ECO:0007669"/>
    <property type="project" value="InterPro"/>
</dbReference>
<feature type="region of interest" description="Disordered" evidence="8">
    <location>
        <begin position="766"/>
        <end position="787"/>
    </location>
</feature>
<dbReference type="OrthoDB" id="6510177at2759"/>
<evidence type="ECO:0000313" key="11">
    <source>
        <dbReference type="EMBL" id="TNY22524.1"/>
    </source>
</evidence>
<evidence type="ECO:0000256" key="5">
    <source>
        <dbReference type="ARBA" id="ARBA00022824"/>
    </source>
</evidence>
<dbReference type="GO" id="GO:0000139">
    <property type="term" value="C:Golgi membrane"/>
    <property type="evidence" value="ECO:0007669"/>
    <property type="project" value="UniProtKB-SubCell"/>
</dbReference>
<reference evidence="11 12" key="1">
    <citation type="submission" date="2019-03" db="EMBL/GenBank/DDBJ databases">
        <title>Rhodosporidium diobovatum UCD-FST 08-225 genome sequencing, assembly, and annotation.</title>
        <authorList>
            <person name="Fakankun I.U."/>
            <person name="Fristensky B."/>
            <person name="Levin D.B."/>
        </authorList>
    </citation>
    <scope>NUCLEOTIDE SEQUENCE [LARGE SCALE GENOMIC DNA]</scope>
    <source>
        <strain evidence="11 12">UCD-FST 08-225</strain>
    </source>
</reference>
<name>A0A5C5G2F7_9BASI</name>
<keyword evidence="9" id="KW-0812">Transmembrane</keyword>
<evidence type="ECO:0000256" key="9">
    <source>
        <dbReference type="SAM" id="Phobius"/>
    </source>
</evidence>
<evidence type="ECO:0000256" key="6">
    <source>
        <dbReference type="ARBA" id="ARBA00023034"/>
    </source>
</evidence>
<dbReference type="InterPro" id="IPR030225">
    <property type="entry name" value="SCAP"/>
</dbReference>
<keyword evidence="12" id="KW-1185">Reference proteome</keyword>
<feature type="compositionally biased region" description="Basic and acidic residues" evidence="8">
    <location>
        <begin position="766"/>
        <end position="781"/>
    </location>
</feature>
<evidence type="ECO:0000256" key="2">
    <source>
        <dbReference type="ARBA" id="ARBA00004394"/>
    </source>
</evidence>
<feature type="compositionally biased region" description="Low complexity" evidence="8">
    <location>
        <begin position="1219"/>
        <end position="1243"/>
    </location>
</feature>
<proteinExistence type="predicted"/>
<keyword evidence="5" id="KW-0256">Endoplasmic reticulum</keyword>
<dbReference type="Pfam" id="PF12349">
    <property type="entry name" value="Sterol-sensing"/>
    <property type="match status" value="1"/>
</dbReference>
<gene>
    <name evidence="11" type="ORF">DMC30DRAFT_392111</name>
</gene>
<keyword evidence="7 9" id="KW-0472">Membrane</keyword>
<evidence type="ECO:0000256" key="4">
    <source>
        <dbReference type="ARBA" id="ARBA00022737"/>
    </source>
</evidence>
<dbReference type="GO" id="GO:0032936">
    <property type="term" value="C:SREBP-SCAP complex"/>
    <property type="evidence" value="ECO:0007669"/>
    <property type="project" value="TreeGrafter"/>
</dbReference>
<keyword evidence="9" id="KW-1133">Transmembrane helix</keyword>
<dbReference type="STRING" id="5288.A0A5C5G2F7"/>
<dbReference type="GO" id="GO:0032933">
    <property type="term" value="P:SREBP signaling pathway"/>
    <property type="evidence" value="ECO:0007669"/>
    <property type="project" value="InterPro"/>
</dbReference>
<dbReference type="GO" id="GO:0045540">
    <property type="term" value="P:regulation of cholesterol biosynthetic process"/>
    <property type="evidence" value="ECO:0007669"/>
    <property type="project" value="TreeGrafter"/>
</dbReference>